<reference evidence="1" key="1">
    <citation type="submission" date="2020-05" db="EMBL/GenBank/DDBJ databases">
        <title>Mycena genomes resolve the evolution of fungal bioluminescence.</title>
        <authorList>
            <person name="Tsai I.J."/>
        </authorList>
    </citation>
    <scope>NUCLEOTIDE SEQUENCE</scope>
    <source>
        <strain evidence="1">160909Yilan</strain>
    </source>
</reference>
<keyword evidence="1" id="KW-0808">Transferase</keyword>
<name>A0A8H6ZHZ1_9AGAR</name>
<protein>
    <submittedName>
        <fullName evidence="1">EGF domain-specific O-linked N-acetylglucosamine transferase</fullName>
    </submittedName>
</protein>
<accession>A0A8H6ZHZ1</accession>
<evidence type="ECO:0000313" key="1">
    <source>
        <dbReference type="EMBL" id="KAF7378137.1"/>
    </source>
</evidence>
<organism evidence="1 2">
    <name type="scientific">Mycena sanguinolenta</name>
    <dbReference type="NCBI Taxonomy" id="230812"/>
    <lineage>
        <taxon>Eukaryota</taxon>
        <taxon>Fungi</taxon>
        <taxon>Dikarya</taxon>
        <taxon>Basidiomycota</taxon>
        <taxon>Agaricomycotina</taxon>
        <taxon>Agaricomycetes</taxon>
        <taxon>Agaricomycetidae</taxon>
        <taxon>Agaricales</taxon>
        <taxon>Marasmiineae</taxon>
        <taxon>Mycenaceae</taxon>
        <taxon>Mycena</taxon>
    </lineage>
</organism>
<dbReference type="EMBL" id="JACAZH010000001">
    <property type="protein sequence ID" value="KAF7378137.1"/>
    <property type="molecule type" value="Genomic_DNA"/>
</dbReference>
<keyword evidence="2" id="KW-1185">Reference proteome</keyword>
<dbReference type="AlphaFoldDB" id="A0A8H6ZHZ1"/>
<sequence length="382" mass="43362">MVRTRYFSFGSRNARIILLFTLLVVVPPSLVGYYNHRRWLKWRVDSISPPSLKPTPTSLPWAYGWTLTTIPSGTHVPGFTLLDHLYLRNGTFYVVTSDRASFPPRENLLSRPVETVGGDWVDTEPTDEASVYIFSTFCFDVVICFYSSNCGSSPPGRGTRGGFTVIVYDPPELMKDYFHWFGEVILGAWRVYSHISPDEPDMSSDPPKHLPLPRCFILPFMDRGDLAGTHGPLMRVAFPYVTIERSDYWDDLKRLDTTVVFDRVMLVNRHAATHSPSGGVPWSSSMIAGAMNVTVPPNFWAAVRSTLWRGVLYYKYVPDMVMSPQDVEEYGPVCTYISRQEGFDRRLSAADHDGLIEALREVHAEALCNVRVVTLERMTLRE</sequence>
<dbReference type="GO" id="GO:0016740">
    <property type="term" value="F:transferase activity"/>
    <property type="evidence" value="ECO:0007669"/>
    <property type="project" value="UniProtKB-KW"/>
</dbReference>
<dbReference type="Proteomes" id="UP000623467">
    <property type="component" value="Unassembled WGS sequence"/>
</dbReference>
<proteinExistence type="predicted"/>
<comment type="caution">
    <text evidence="1">The sequence shown here is derived from an EMBL/GenBank/DDBJ whole genome shotgun (WGS) entry which is preliminary data.</text>
</comment>
<evidence type="ECO:0000313" key="2">
    <source>
        <dbReference type="Proteomes" id="UP000623467"/>
    </source>
</evidence>
<gene>
    <name evidence="1" type="ORF">MSAN_00238100</name>
</gene>
<dbReference type="OrthoDB" id="529273at2759"/>